<comment type="caution">
    <text evidence="1">The sequence shown here is derived from an EMBL/GenBank/DDBJ whole genome shotgun (WGS) entry which is preliminary data.</text>
</comment>
<accession>A0AAW1RUK0</accession>
<protein>
    <submittedName>
        <fullName evidence="1">Uncharacterized protein</fullName>
    </submittedName>
</protein>
<evidence type="ECO:0000313" key="2">
    <source>
        <dbReference type="Proteomes" id="UP001445335"/>
    </source>
</evidence>
<name>A0AAW1RUK0_9CHLO</name>
<proteinExistence type="predicted"/>
<dbReference type="Proteomes" id="UP001445335">
    <property type="component" value="Unassembled WGS sequence"/>
</dbReference>
<dbReference type="EMBL" id="JALJOU010000024">
    <property type="protein sequence ID" value="KAK9837002.1"/>
    <property type="molecule type" value="Genomic_DNA"/>
</dbReference>
<organism evidence="1 2">
    <name type="scientific">Elliptochloris bilobata</name>
    <dbReference type="NCBI Taxonomy" id="381761"/>
    <lineage>
        <taxon>Eukaryota</taxon>
        <taxon>Viridiplantae</taxon>
        <taxon>Chlorophyta</taxon>
        <taxon>core chlorophytes</taxon>
        <taxon>Trebouxiophyceae</taxon>
        <taxon>Trebouxiophyceae incertae sedis</taxon>
        <taxon>Elliptochloris clade</taxon>
        <taxon>Elliptochloris</taxon>
    </lineage>
</organism>
<evidence type="ECO:0000313" key="1">
    <source>
        <dbReference type="EMBL" id="KAK9837002.1"/>
    </source>
</evidence>
<dbReference type="AlphaFoldDB" id="A0AAW1RUK0"/>
<sequence length="181" mass="19672">MFQVIEAQPFPNLSSAVSWFGVSNATSRDVIVLYVLDTVTKPVPTVDTLSPLRFTWAMNAVGGNANGAGNLTFVVINQRFDIAFYYFRNITSTYGSVPAYTSAGAFAQTQVTNFISNPPAQGHLTFIGVPGCLPTLMTAVYVRKLMLGPRANASGYFWPGTFVTITIPNLPPSTTFFYQCT</sequence>
<reference evidence="1 2" key="1">
    <citation type="journal article" date="2024" name="Nat. Commun.">
        <title>Phylogenomics reveals the evolutionary origins of lichenization in chlorophyte algae.</title>
        <authorList>
            <person name="Puginier C."/>
            <person name="Libourel C."/>
            <person name="Otte J."/>
            <person name="Skaloud P."/>
            <person name="Haon M."/>
            <person name="Grisel S."/>
            <person name="Petersen M."/>
            <person name="Berrin J.G."/>
            <person name="Delaux P.M."/>
            <person name="Dal Grande F."/>
            <person name="Keller J."/>
        </authorList>
    </citation>
    <scope>NUCLEOTIDE SEQUENCE [LARGE SCALE GENOMIC DNA]</scope>
    <source>
        <strain evidence="1 2">SAG 245.80</strain>
    </source>
</reference>
<gene>
    <name evidence="1" type="ORF">WJX81_006005</name>
</gene>
<keyword evidence="2" id="KW-1185">Reference proteome</keyword>